<dbReference type="EMBL" id="BNAS01000003">
    <property type="protein sequence ID" value="GHH72274.1"/>
    <property type="molecule type" value="Genomic_DNA"/>
</dbReference>
<keyword evidence="4" id="KW-1185">Reference proteome</keyword>
<dbReference type="InterPro" id="IPR047900">
    <property type="entry name" value="Choice_anch_G"/>
</dbReference>
<dbReference type="Gene3D" id="2.60.40.230">
    <property type="entry name" value="Neocarzinostatin-like"/>
    <property type="match status" value="1"/>
</dbReference>
<dbReference type="Proteomes" id="UP000627369">
    <property type="component" value="Unassembled WGS sequence"/>
</dbReference>
<evidence type="ECO:0000256" key="1">
    <source>
        <dbReference type="SAM" id="Phobius"/>
    </source>
</evidence>
<keyword evidence="1" id="KW-0812">Transmembrane</keyword>
<name>A0A919FUU4_9MICO</name>
<gene>
    <name evidence="3" type="ORF">GCM10017772_21530</name>
</gene>
<comment type="caution">
    <text evidence="3">The sequence shown here is derived from an EMBL/GenBank/DDBJ whole genome shotgun (WGS) entry which is preliminary data.</text>
</comment>
<keyword evidence="1" id="KW-0472">Membrane</keyword>
<evidence type="ECO:0008006" key="5">
    <source>
        <dbReference type="Google" id="ProtNLM"/>
    </source>
</evidence>
<proteinExistence type="predicted"/>
<feature type="chain" id="PRO_5037963543" description="LPXTG-motif cell wall-anchored protein" evidence="2">
    <location>
        <begin position="26"/>
        <end position="984"/>
    </location>
</feature>
<organism evidence="3 4">
    <name type="scientific">Promicromonospora soli</name>
    <dbReference type="NCBI Taxonomy" id="2035533"/>
    <lineage>
        <taxon>Bacteria</taxon>
        <taxon>Bacillati</taxon>
        <taxon>Actinomycetota</taxon>
        <taxon>Actinomycetes</taxon>
        <taxon>Micrococcales</taxon>
        <taxon>Promicromonosporaceae</taxon>
        <taxon>Promicromonospora</taxon>
    </lineage>
</organism>
<dbReference type="NCBIfam" id="TIGR01167">
    <property type="entry name" value="LPXTG_anchor"/>
    <property type="match status" value="1"/>
</dbReference>
<feature type="transmembrane region" description="Helical" evidence="1">
    <location>
        <begin position="942"/>
        <end position="960"/>
    </location>
</feature>
<dbReference type="NCBIfam" id="NF033766">
    <property type="entry name" value="choice_anch_G"/>
    <property type="match status" value="1"/>
</dbReference>
<reference evidence="3" key="1">
    <citation type="journal article" date="2014" name="Int. J. Syst. Evol. Microbiol.">
        <title>Complete genome sequence of Corynebacterium casei LMG S-19264T (=DSM 44701T), isolated from a smear-ripened cheese.</title>
        <authorList>
            <consortium name="US DOE Joint Genome Institute (JGI-PGF)"/>
            <person name="Walter F."/>
            <person name="Albersmeier A."/>
            <person name="Kalinowski J."/>
            <person name="Ruckert C."/>
        </authorList>
    </citation>
    <scope>NUCLEOTIDE SEQUENCE</scope>
    <source>
        <strain evidence="3">CGMCC 4.7398</strain>
    </source>
</reference>
<reference evidence="3" key="2">
    <citation type="submission" date="2020-09" db="EMBL/GenBank/DDBJ databases">
        <authorList>
            <person name="Sun Q."/>
            <person name="Zhou Y."/>
        </authorList>
    </citation>
    <scope>NUCLEOTIDE SEQUENCE</scope>
    <source>
        <strain evidence="3">CGMCC 4.7398</strain>
    </source>
</reference>
<keyword evidence="1" id="KW-1133">Transmembrane helix</keyword>
<evidence type="ECO:0000313" key="4">
    <source>
        <dbReference type="Proteomes" id="UP000627369"/>
    </source>
</evidence>
<evidence type="ECO:0000256" key="2">
    <source>
        <dbReference type="SAM" id="SignalP"/>
    </source>
</evidence>
<keyword evidence="2" id="KW-0732">Signal</keyword>
<accession>A0A919FUU4</accession>
<evidence type="ECO:0000313" key="3">
    <source>
        <dbReference type="EMBL" id="GHH72274.1"/>
    </source>
</evidence>
<dbReference type="RefSeq" id="WP_189669298.1">
    <property type="nucleotide sequence ID" value="NZ_BNAS01000003.1"/>
</dbReference>
<feature type="signal peptide" evidence="2">
    <location>
        <begin position="1"/>
        <end position="25"/>
    </location>
</feature>
<dbReference type="AlphaFoldDB" id="A0A919FUU4"/>
<protein>
    <recommendedName>
        <fullName evidence="5">LPXTG-motif cell wall-anchored protein</fullName>
    </recommendedName>
</protein>
<sequence>MLRRSLVTVAATAVVVTATGLPAVAVDNYPDEPSEAAASVLDSTLFQEALLAAASSDAGSVSNPGPNEGNLNVDLLGSELISIGDVEVPLDEILDFGQLGALASKSEASSAIDAHAVSGLIGADGGVTLDGETEDFGKASVDVLSAARLLGVDGLTDQIVDQLLLELGAGAAEVTAEDGVILDQDGVGGLGQYRVGDADLVLHSPVIEDAASSIYDIGGTIDTTVEDLVNENLDISALTGLFDAVPGVPTPTVTVDSDMQENLFQSVVGEPITSANQLITIDLSTGELEIHLDKLVDNPDETEGGLNELPPNYELIDDTTYPLIAETVHELMQEVTRILVGAIEDSLNSVTVNLAFYEEGPLGTLDVSWSIPLADAVNGDFPEAENNSTGTMAPIATVLVGTINTTGGALAPILAPVYELLISDEGDNIFELLINDITTDAITTPIREMLSPVFDVLAEVLSITINRQVTETSTNASGEDVVSSLDLSALSIALLPASEAARINLGNAAVRITPDGDGGPGEIDPSLTVDPASVAPGQATLASGVGYTPDSTATVQLMDPEGNPVGDPIPVDTNAEGAFTAEVPVPDDADLGDYTVIGTDDTTGEAAEAPLEVVVGSDVCATDPTLTVEPTAAYPGDTVSVVGQGFTAGVPVVVQLRDLEGNAVGEPITVTPDEACGFITELIIPRGAEPGDHVVEAQPEDGSEGAEAPLEILDPGTNPPAECTDPTITADPTVVEAGDEVMITGTGFPAGVDVTVQLQDTEGNDIGGPVSVTVDADCGFTTPITVPEGTPPGVIIVDAQPDDGSEGAQTPIAVSESLGGGNDRDLSARFEKPAVRQGDEQTFYASGFDAGEVVVGIINSEPIALPAQAADSDGNVEWTFTVPRNMDVGPHQGIAVSTAEGDSAMAEFDVLAASFDTGSDGDGSGASGDPDDGPLASTGANVTALVAATVLLLGAGAVMIKRRREISQAFATAMGRMTDDSRPV</sequence>